<proteinExistence type="predicted"/>
<reference evidence="1 2" key="1">
    <citation type="submission" date="2023-12" db="EMBL/GenBank/DDBJ databases">
        <title>Amycolatopsis sp. V23-08.</title>
        <authorList>
            <person name="Somphong A."/>
        </authorList>
    </citation>
    <scope>NUCLEOTIDE SEQUENCE [LARGE SCALE GENOMIC DNA]</scope>
    <source>
        <strain evidence="1 2">V23-08</strain>
    </source>
</reference>
<accession>A0ABU5RLW6</accession>
<dbReference type="NCBIfam" id="TIGR04141">
    <property type="entry name" value="TIGR04141 family sporadically distributed protein"/>
    <property type="match status" value="1"/>
</dbReference>
<evidence type="ECO:0000313" key="1">
    <source>
        <dbReference type="EMBL" id="MEA5367290.1"/>
    </source>
</evidence>
<evidence type="ECO:0000313" key="2">
    <source>
        <dbReference type="Proteomes" id="UP001304298"/>
    </source>
</evidence>
<dbReference type="Proteomes" id="UP001304298">
    <property type="component" value="Unassembled WGS sequence"/>
</dbReference>
<dbReference type="Pfam" id="PF19614">
    <property type="entry name" value="DUF6119"/>
    <property type="match status" value="1"/>
</dbReference>
<dbReference type="InterPro" id="IPR026487">
    <property type="entry name" value="CHP04141"/>
</dbReference>
<organism evidence="1 2">
    <name type="scientific">Amycolatopsis heterodermiae</name>
    <dbReference type="NCBI Taxonomy" id="3110235"/>
    <lineage>
        <taxon>Bacteria</taxon>
        <taxon>Bacillati</taxon>
        <taxon>Actinomycetota</taxon>
        <taxon>Actinomycetes</taxon>
        <taxon>Pseudonocardiales</taxon>
        <taxon>Pseudonocardiaceae</taxon>
        <taxon>Amycolatopsis</taxon>
    </lineage>
</organism>
<dbReference type="EMBL" id="JAYFSI010000021">
    <property type="protein sequence ID" value="MEA5367290.1"/>
    <property type="molecule type" value="Genomic_DNA"/>
</dbReference>
<sequence length="567" mass="62799">MTEDLIESGDPTTLSPTRKMSLYRMYPSDSLLELAAPKILEDTHETFTRREVRVGPNSGLLISGESPADAVDWVPAIKSLTGVDLGFTSTTASAAIFLRIDDVNYALTFGHGWRYLRDSKLDREFGLDVAVRLLDPDEIRRITRWALSAKARVDQNMVPGGQGLWAFGLREHAELVRKLSGKVHGDVTVDLSYVRRRGTYRNFRLSLECGDGVQLPLGIQGESLTSDLRELTQVVAQMKVRDRLEPLQWVRRLAPGHDLHDILDSTAADLLAQPDTNRGEVGIAYPAKYYDGPDVQVYRGHVGSTQIDTHDLGIDNLRSGLQGRSPEDQLRTLRSSTIDGLDENGHSLGGNVSALHWMAAEIIDPECRYILLDGDWYRLGDKYLQHVDRIVADAFANTPTWTLPLWNAAPLNAKTNSVHERDYNTYVPTVDNRFLCLDRKLLRTRVHPLGFETCDLLGPGNVLIHVKKVSSETGSSVLSHLFAQGLVAAESLSDPATWTEFLQLVRDKDPARADTLGSRPDGLVYAIHRSDKPLLPDTLFTFARSALVSAAISLASANIPLQISVIP</sequence>
<protein>
    <submittedName>
        <fullName evidence="1">DUF6119 family protein</fullName>
    </submittedName>
</protein>
<dbReference type="RefSeq" id="WP_323337179.1">
    <property type="nucleotide sequence ID" value="NZ_JAYFSI010000021.1"/>
</dbReference>
<comment type="caution">
    <text evidence="1">The sequence shown here is derived from an EMBL/GenBank/DDBJ whole genome shotgun (WGS) entry which is preliminary data.</text>
</comment>
<gene>
    <name evidence="1" type="ORF">VA596_47720</name>
</gene>
<keyword evidence="2" id="KW-1185">Reference proteome</keyword>
<name>A0ABU5RLW6_9PSEU</name>